<evidence type="ECO:0000256" key="1">
    <source>
        <dbReference type="SAM" id="MobiDB-lite"/>
    </source>
</evidence>
<dbReference type="Proteomes" id="UP000681526">
    <property type="component" value="Unassembled WGS sequence"/>
</dbReference>
<feature type="region of interest" description="Disordered" evidence="1">
    <location>
        <begin position="225"/>
        <end position="251"/>
    </location>
</feature>
<evidence type="ECO:0000259" key="2">
    <source>
        <dbReference type="Pfam" id="PF09664"/>
    </source>
</evidence>
<evidence type="ECO:0000313" key="5">
    <source>
        <dbReference type="Proteomes" id="UP000681526"/>
    </source>
</evidence>
<dbReference type="Pfam" id="PF11796">
    <property type="entry name" value="DUF3323"/>
    <property type="match status" value="1"/>
</dbReference>
<feature type="domain" description="Conserved hypothetical protein CHP02679 N terminus" evidence="3">
    <location>
        <begin position="41"/>
        <end position="277"/>
    </location>
</feature>
<feature type="domain" description="DUF2399" evidence="2">
    <location>
        <begin position="291"/>
        <end position="452"/>
    </location>
</feature>
<name>A0ABN7RSQ2_THEXY</name>
<evidence type="ECO:0000259" key="3">
    <source>
        <dbReference type="Pfam" id="PF11796"/>
    </source>
</evidence>
<accession>A0ABN7RSQ2</accession>
<protein>
    <recommendedName>
        <fullName evidence="6">TIGR02679 family protein</fullName>
    </recommendedName>
</protein>
<dbReference type="InterPro" id="IPR024466">
    <property type="entry name" value="CHP02679_N"/>
</dbReference>
<gene>
    <name evidence="4" type="primary">txxe 1306</name>
    <name evidence="4" type="ORF">TXXE_06160</name>
</gene>
<dbReference type="EMBL" id="CAJRAY010000026">
    <property type="protein sequence ID" value="CAG5082617.1"/>
    <property type="molecule type" value="Genomic_DNA"/>
</dbReference>
<sequence length="460" mass="50289">MRTDEQRGDGPRRAAQYFGRPAFRRMLAAVWRKYASLGRIGGKAVVPDLSPDECEAIGEFFGWNLRPGDTAEIPLTLFETELRDSAFAIGILDLHQVLEGRPLLAKSEQRSLRDEAWRRFLLAARESTGTVASSVAAEWLSRLEQGCGAGLPALRELYKADPEEALSSLRVVVRVLDFLFAGAGRPIRLPVLAARISGDAHALDAGHPAGRMLLAVLRERADMEDGVASTGGGDAASELGAGDSREEEDGSGTLKLRELYRRFGILDDDLSSIVHWYVPVPDEPAMPRVWTLRQVEAAERIPRCSSLYVVENPAVFSTIVDAAGPVVMDGDPPALICTSGPASAAAIRWMQRALEYSGDGCKLYYSGDFDIKGLSMARTLAGLFPERFAPWRFDSESYLTAIRSLPGPAFDGGELSRLANMVVEWDRSLCAVMREVGRKVHQEALVEDLVRDFCETGGFA</sequence>
<dbReference type="InterPro" id="IPR024465">
    <property type="entry name" value="DUF2399"/>
</dbReference>
<evidence type="ECO:0008006" key="6">
    <source>
        <dbReference type="Google" id="ProtNLM"/>
    </source>
</evidence>
<evidence type="ECO:0000313" key="4">
    <source>
        <dbReference type="EMBL" id="CAG5082617.1"/>
    </source>
</evidence>
<comment type="caution">
    <text evidence="4">The sequence shown here is derived from an EMBL/GenBank/DDBJ whole genome shotgun (WGS) entry which is preliminary data.</text>
</comment>
<dbReference type="Pfam" id="PF09664">
    <property type="entry name" value="DUF2399"/>
    <property type="match status" value="1"/>
</dbReference>
<proteinExistence type="predicted"/>
<keyword evidence="5" id="KW-1185">Reference proteome</keyword>
<reference evidence="4 5" key="1">
    <citation type="submission" date="2021-04" db="EMBL/GenBank/DDBJ databases">
        <authorList>
            <person name="Rakotoarivonina H."/>
        </authorList>
    </citation>
    <scope>NUCLEOTIDE SEQUENCE [LARGE SCALE GENOMIC DNA]</scope>
    <source>
        <strain evidence="4 5">XE</strain>
    </source>
</reference>
<dbReference type="RefSeq" id="WP_213483882.1">
    <property type="nucleotide sequence ID" value="NZ_CAJRAY010000026.1"/>
</dbReference>
<organism evidence="4 5">
    <name type="scientific">Thermobacillus xylanilyticus</name>
    <dbReference type="NCBI Taxonomy" id="76633"/>
    <lineage>
        <taxon>Bacteria</taxon>
        <taxon>Bacillati</taxon>
        <taxon>Bacillota</taxon>
        <taxon>Bacilli</taxon>
        <taxon>Bacillales</taxon>
        <taxon>Paenibacillaceae</taxon>
        <taxon>Thermobacillus</taxon>
    </lineage>
</organism>